<evidence type="ECO:0000259" key="10">
    <source>
        <dbReference type="Pfam" id="PF02518"/>
    </source>
</evidence>
<comment type="caution">
    <text evidence="12">The sequence shown here is derived from an EMBL/GenBank/DDBJ whole genome shotgun (WGS) entry which is preliminary data.</text>
</comment>
<name>A0A502CQF1_9MICO</name>
<feature type="transmembrane region" description="Helical" evidence="9">
    <location>
        <begin position="221"/>
        <end position="244"/>
    </location>
</feature>
<dbReference type="InterPro" id="IPR011712">
    <property type="entry name" value="Sig_transdc_His_kin_sub3_dim/P"/>
</dbReference>
<evidence type="ECO:0000256" key="1">
    <source>
        <dbReference type="ARBA" id="ARBA00004651"/>
    </source>
</evidence>
<dbReference type="Proteomes" id="UP000317722">
    <property type="component" value="Unassembled WGS sequence"/>
</dbReference>
<keyword evidence="6 9" id="KW-1133">Transmembrane helix</keyword>
<keyword evidence="2" id="KW-1003">Cell membrane</keyword>
<proteinExistence type="predicted"/>
<dbReference type="Gene3D" id="3.30.565.10">
    <property type="entry name" value="Histidine kinase-like ATPase, C-terminal domain"/>
    <property type="match status" value="1"/>
</dbReference>
<protein>
    <submittedName>
        <fullName evidence="12">Integral membrane sensor signal transduction histidine kinase</fullName>
    </submittedName>
</protein>
<feature type="domain" description="Signal transduction histidine kinase subgroup 3 dimerisation and phosphoacceptor" evidence="11">
    <location>
        <begin position="268"/>
        <end position="335"/>
    </location>
</feature>
<evidence type="ECO:0000256" key="5">
    <source>
        <dbReference type="ARBA" id="ARBA00022777"/>
    </source>
</evidence>
<dbReference type="SUPFAM" id="SSF55874">
    <property type="entry name" value="ATPase domain of HSP90 chaperone/DNA topoisomerase II/histidine kinase"/>
    <property type="match status" value="1"/>
</dbReference>
<dbReference type="PANTHER" id="PTHR24421">
    <property type="entry name" value="NITRATE/NITRITE SENSOR PROTEIN NARX-RELATED"/>
    <property type="match status" value="1"/>
</dbReference>
<dbReference type="RefSeq" id="WP_140742238.1">
    <property type="nucleotide sequence ID" value="NZ_RCZM01000005.1"/>
</dbReference>
<reference evidence="12 13" key="1">
    <citation type="journal article" date="2019" name="Environ. Microbiol.">
        <title>Species interactions and distinct microbial communities in high Arctic permafrost affected cryosols are associated with the CH4 and CO2 gas fluxes.</title>
        <authorList>
            <person name="Altshuler I."/>
            <person name="Hamel J."/>
            <person name="Turney S."/>
            <person name="Magnuson E."/>
            <person name="Levesque R."/>
            <person name="Greer C."/>
            <person name="Whyte L.G."/>
        </authorList>
    </citation>
    <scope>NUCLEOTIDE SEQUENCE [LARGE SCALE GENOMIC DNA]</scope>
    <source>
        <strain evidence="12 13">S9.3A</strain>
    </source>
</reference>
<dbReference type="Pfam" id="PF02518">
    <property type="entry name" value="HATPase_c"/>
    <property type="match status" value="1"/>
</dbReference>
<evidence type="ECO:0000256" key="7">
    <source>
        <dbReference type="ARBA" id="ARBA00023012"/>
    </source>
</evidence>
<dbReference type="GO" id="GO:0000155">
    <property type="term" value="F:phosphorelay sensor kinase activity"/>
    <property type="evidence" value="ECO:0007669"/>
    <property type="project" value="InterPro"/>
</dbReference>
<dbReference type="OrthoDB" id="144293at2"/>
<dbReference type="InterPro" id="IPR050482">
    <property type="entry name" value="Sensor_HK_TwoCompSys"/>
</dbReference>
<keyword evidence="13" id="KW-1185">Reference proteome</keyword>
<evidence type="ECO:0000313" key="12">
    <source>
        <dbReference type="EMBL" id="TPG14904.1"/>
    </source>
</evidence>
<evidence type="ECO:0000256" key="4">
    <source>
        <dbReference type="ARBA" id="ARBA00022692"/>
    </source>
</evidence>
<evidence type="ECO:0000256" key="9">
    <source>
        <dbReference type="SAM" id="Phobius"/>
    </source>
</evidence>
<comment type="subcellular location">
    <subcellularLocation>
        <location evidence="1">Cell membrane</location>
        <topology evidence="1">Multi-pass membrane protein</topology>
    </subcellularLocation>
</comment>
<keyword evidence="4 9" id="KW-0812">Transmembrane</keyword>
<dbReference type="PANTHER" id="PTHR24421:SF37">
    <property type="entry name" value="SENSOR HISTIDINE KINASE NARS"/>
    <property type="match status" value="1"/>
</dbReference>
<keyword evidence="8 9" id="KW-0472">Membrane</keyword>
<dbReference type="GO" id="GO:0046983">
    <property type="term" value="F:protein dimerization activity"/>
    <property type="evidence" value="ECO:0007669"/>
    <property type="project" value="InterPro"/>
</dbReference>
<gene>
    <name evidence="12" type="ORF">EAH86_15270</name>
</gene>
<dbReference type="EMBL" id="RCZM01000005">
    <property type="protein sequence ID" value="TPG14904.1"/>
    <property type="molecule type" value="Genomic_DNA"/>
</dbReference>
<accession>A0A502CQF1</accession>
<evidence type="ECO:0000256" key="6">
    <source>
        <dbReference type="ARBA" id="ARBA00022989"/>
    </source>
</evidence>
<evidence type="ECO:0000256" key="8">
    <source>
        <dbReference type="ARBA" id="ARBA00023136"/>
    </source>
</evidence>
<evidence type="ECO:0000256" key="2">
    <source>
        <dbReference type="ARBA" id="ARBA00022475"/>
    </source>
</evidence>
<dbReference type="InterPro" id="IPR003594">
    <property type="entry name" value="HATPase_dom"/>
</dbReference>
<feature type="transmembrane region" description="Helical" evidence="9">
    <location>
        <begin position="45"/>
        <end position="68"/>
    </location>
</feature>
<evidence type="ECO:0000313" key="13">
    <source>
        <dbReference type="Proteomes" id="UP000317722"/>
    </source>
</evidence>
<sequence>MDHSTTPVASTQPLSVEAAEAAPWVTVSRRRETAAAQAPVNPRRVLIQVGAGLAVVLLVVGLLGSWAAQRLAEREAVTDAATIADVLAEAVITPSLTDGLADGDPAAVAAMDAVVRERVLGARITRVKLWSPTGQVLYADEPQLVGRTFPLSDNQRLAISQPQTKAEVSELDSSENEFETGGRALEVYRPVWTPSGRELLFETYSPYDSVRERSGQLWRGFAGVTVSSLLMLVVLTAPILWRLLRRLGEAQRQRERLLERTVEASDAERRRIAATLHDGPVQELVASAFVAAGSAAKAESSGQPRMADDLRGLAASVRGNIRTLRSLLVDIYPPSLASSGLATALADLAQTGASRGLTVHLDVADADDLGLGQDEERLVYRVAQECLRNSATHAAPCTATIRLAREDDRVVLDVLDDGPGFDTARLDDPEGGHFGLRVLADLASDAGADLQVASRPGSGTHWRLAVEPGGTA</sequence>
<keyword evidence="5 12" id="KW-0418">Kinase</keyword>
<dbReference type="AlphaFoldDB" id="A0A502CQF1"/>
<dbReference type="Gene3D" id="1.20.5.1930">
    <property type="match status" value="1"/>
</dbReference>
<evidence type="ECO:0000256" key="3">
    <source>
        <dbReference type="ARBA" id="ARBA00022679"/>
    </source>
</evidence>
<keyword evidence="7" id="KW-0902">Two-component regulatory system</keyword>
<organism evidence="12 13">
    <name type="scientific">Pedococcus bigeumensis</name>
    <dbReference type="NCBI Taxonomy" id="433644"/>
    <lineage>
        <taxon>Bacteria</taxon>
        <taxon>Bacillati</taxon>
        <taxon>Actinomycetota</taxon>
        <taxon>Actinomycetes</taxon>
        <taxon>Micrococcales</taxon>
        <taxon>Intrasporangiaceae</taxon>
        <taxon>Pedococcus</taxon>
    </lineage>
</organism>
<feature type="domain" description="Histidine kinase/HSP90-like ATPase" evidence="10">
    <location>
        <begin position="376"/>
        <end position="464"/>
    </location>
</feature>
<evidence type="ECO:0000259" key="11">
    <source>
        <dbReference type="Pfam" id="PF07730"/>
    </source>
</evidence>
<dbReference type="InterPro" id="IPR036890">
    <property type="entry name" value="HATPase_C_sf"/>
</dbReference>
<dbReference type="GO" id="GO:0005886">
    <property type="term" value="C:plasma membrane"/>
    <property type="evidence" value="ECO:0007669"/>
    <property type="project" value="UniProtKB-SubCell"/>
</dbReference>
<dbReference type="CDD" id="cd16917">
    <property type="entry name" value="HATPase_UhpB-NarQ-NarX-like"/>
    <property type="match status" value="1"/>
</dbReference>
<keyword evidence="3" id="KW-0808">Transferase</keyword>
<dbReference type="Pfam" id="PF07730">
    <property type="entry name" value="HisKA_3"/>
    <property type="match status" value="1"/>
</dbReference>